<comment type="function">
    <text evidence="1 10">Catalyzes the reversible adenylation of nicotinate mononucleotide (NaMN) to nicotinic acid adenine dinucleotide (NaAD).</text>
</comment>
<dbReference type="InterPro" id="IPR014729">
    <property type="entry name" value="Rossmann-like_a/b/a_fold"/>
</dbReference>
<comment type="pathway">
    <text evidence="2 10">Cofactor biosynthesis; NAD(+) biosynthesis; deamido-NAD(+) from nicotinate D-ribonucleotide: step 1/1.</text>
</comment>
<evidence type="ECO:0000256" key="4">
    <source>
        <dbReference type="ARBA" id="ARBA00022679"/>
    </source>
</evidence>
<keyword evidence="4 10" id="KW-0808">Transferase</keyword>
<evidence type="ECO:0000256" key="1">
    <source>
        <dbReference type="ARBA" id="ARBA00002324"/>
    </source>
</evidence>
<evidence type="ECO:0000256" key="2">
    <source>
        <dbReference type="ARBA" id="ARBA00005019"/>
    </source>
</evidence>
<keyword evidence="8 10" id="KW-0520">NAD</keyword>
<feature type="domain" description="Cytidyltransferase-like" evidence="11">
    <location>
        <begin position="7"/>
        <end position="163"/>
    </location>
</feature>
<dbReference type="PANTHER" id="PTHR39321:SF3">
    <property type="entry name" value="PHOSPHOPANTETHEINE ADENYLYLTRANSFERASE"/>
    <property type="match status" value="1"/>
</dbReference>
<organism evidence="12 13">
    <name type="scientific">Staphylococcus debuckii</name>
    <dbReference type="NCBI Taxonomy" id="2044912"/>
    <lineage>
        <taxon>Bacteria</taxon>
        <taxon>Bacillati</taxon>
        <taxon>Bacillota</taxon>
        <taxon>Bacilli</taxon>
        <taxon>Bacillales</taxon>
        <taxon>Staphylococcaceae</taxon>
        <taxon>Staphylococcus</taxon>
    </lineage>
</organism>
<dbReference type="NCBIfam" id="NF000840">
    <property type="entry name" value="PRK00071.1-3"/>
    <property type="match status" value="1"/>
</dbReference>
<comment type="catalytic activity">
    <reaction evidence="9 10">
        <text>nicotinate beta-D-ribonucleotide + ATP + H(+) = deamido-NAD(+) + diphosphate</text>
        <dbReference type="Rhea" id="RHEA:22860"/>
        <dbReference type="ChEBI" id="CHEBI:15378"/>
        <dbReference type="ChEBI" id="CHEBI:30616"/>
        <dbReference type="ChEBI" id="CHEBI:33019"/>
        <dbReference type="ChEBI" id="CHEBI:57502"/>
        <dbReference type="ChEBI" id="CHEBI:58437"/>
        <dbReference type="EC" id="2.7.7.18"/>
    </reaction>
</comment>
<evidence type="ECO:0000256" key="3">
    <source>
        <dbReference type="ARBA" id="ARBA00022642"/>
    </source>
</evidence>
<dbReference type="EMBL" id="JBBWSC010000010">
    <property type="protein sequence ID" value="MEL0538834.1"/>
    <property type="molecule type" value="Genomic_DNA"/>
</dbReference>
<dbReference type="InterPro" id="IPR005248">
    <property type="entry name" value="NadD/NMNAT"/>
</dbReference>
<keyword evidence="3 10" id="KW-0662">Pyridine nucleotide biosynthesis</keyword>
<protein>
    <recommendedName>
        <fullName evidence="10">Probable nicotinate-nucleotide adenylyltransferase</fullName>
        <ecNumber evidence="10">2.7.7.18</ecNumber>
    </recommendedName>
    <alternativeName>
        <fullName evidence="10">Deamido-NAD(+) diphosphorylase</fullName>
    </alternativeName>
    <alternativeName>
        <fullName evidence="10">Deamido-NAD(+) pyrophosphorylase</fullName>
    </alternativeName>
    <alternativeName>
        <fullName evidence="10">Nicotinate mononucleotide adenylyltransferase</fullName>
        <shortName evidence="10">NaMN adenylyltransferase</shortName>
    </alternativeName>
</protein>
<keyword evidence="7 10" id="KW-0067">ATP-binding</keyword>
<accession>A0ABU9EZG6</accession>
<dbReference type="Pfam" id="PF01467">
    <property type="entry name" value="CTP_transf_like"/>
    <property type="match status" value="1"/>
</dbReference>
<name>A0ABU9EZG6_9STAP</name>
<sequence>MTHSIVLYGGQFNPIHTAHAAVASEVYHKLRPDRFLFLPSYMSPLKAHDSQLNTEHRINMLELAASDLGFGEICLAEIERKGESYTYDTIRDLKEEWGDAVIYFVIGTDQYDQLDKWYQIDALKELVTFVVVNRGKEKQEVEAGMLEVQIPRIDISSSMIRARIKHQQPIEVLVPKQVEAYIKRERLYED</sequence>
<evidence type="ECO:0000256" key="5">
    <source>
        <dbReference type="ARBA" id="ARBA00022695"/>
    </source>
</evidence>
<evidence type="ECO:0000256" key="7">
    <source>
        <dbReference type="ARBA" id="ARBA00022840"/>
    </source>
</evidence>
<evidence type="ECO:0000313" key="13">
    <source>
        <dbReference type="Proteomes" id="UP001380601"/>
    </source>
</evidence>
<evidence type="ECO:0000256" key="6">
    <source>
        <dbReference type="ARBA" id="ARBA00022741"/>
    </source>
</evidence>
<dbReference type="PANTHER" id="PTHR39321">
    <property type="entry name" value="NICOTINATE-NUCLEOTIDE ADENYLYLTRANSFERASE-RELATED"/>
    <property type="match status" value="1"/>
</dbReference>
<keyword evidence="5 10" id="KW-0548">Nucleotidyltransferase</keyword>
<gene>
    <name evidence="10" type="primary">nadD</name>
    <name evidence="12" type="ORF">AADA34_08950</name>
</gene>
<evidence type="ECO:0000259" key="11">
    <source>
        <dbReference type="Pfam" id="PF01467"/>
    </source>
</evidence>
<evidence type="ECO:0000256" key="10">
    <source>
        <dbReference type="HAMAP-Rule" id="MF_00244"/>
    </source>
</evidence>
<dbReference type="NCBIfam" id="TIGR00482">
    <property type="entry name" value="nicotinate (nicotinamide) nucleotide adenylyltransferase"/>
    <property type="match status" value="1"/>
</dbReference>
<reference evidence="12 13" key="1">
    <citation type="submission" date="2024-04" db="EMBL/GenBank/DDBJ databases">
        <title>Staphylococcus debuckii a clinical isolate.</title>
        <authorList>
            <person name="Magnan C."/>
            <person name="Plumet L."/>
            <person name="Morsli M."/>
            <person name="Molle V."/>
            <person name="Lavigne J.-P."/>
        </authorList>
    </citation>
    <scope>NUCLEOTIDE SEQUENCE [LARGE SCALE GENOMIC DNA]</scope>
    <source>
        <strain evidence="12 13">NSD001</strain>
    </source>
</reference>
<evidence type="ECO:0000256" key="8">
    <source>
        <dbReference type="ARBA" id="ARBA00023027"/>
    </source>
</evidence>
<dbReference type="EC" id="2.7.7.18" evidence="10"/>
<dbReference type="InterPro" id="IPR004821">
    <property type="entry name" value="Cyt_trans-like"/>
</dbReference>
<keyword evidence="13" id="KW-1185">Reference proteome</keyword>
<dbReference type="NCBIfam" id="NF000841">
    <property type="entry name" value="PRK00071.1-4"/>
    <property type="match status" value="1"/>
</dbReference>
<keyword evidence="6 10" id="KW-0547">Nucleotide-binding</keyword>
<dbReference type="CDD" id="cd02165">
    <property type="entry name" value="NMNAT"/>
    <property type="match status" value="1"/>
</dbReference>
<dbReference type="HAMAP" id="MF_00244">
    <property type="entry name" value="NaMN_adenylyltr"/>
    <property type="match status" value="1"/>
</dbReference>
<evidence type="ECO:0000313" key="12">
    <source>
        <dbReference type="EMBL" id="MEL0538834.1"/>
    </source>
</evidence>
<dbReference type="RefSeq" id="WP_123144833.1">
    <property type="nucleotide sequence ID" value="NZ_CP033460.1"/>
</dbReference>
<dbReference type="GO" id="GO:0004515">
    <property type="term" value="F:nicotinate-nucleotide adenylyltransferase activity"/>
    <property type="evidence" value="ECO:0007669"/>
    <property type="project" value="UniProtKB-EC"/>
</dbReference>
<dbReference type="Proteomes" id="UP001380601">
    <property type="component" value="Unassembled WGS sequence"/>
</dbReference>
<proteinExistence type="inferred from homology"/>
<evidence type="ECO:0000256" key="9">
    <source>
        <dbReference type="ARBA" id="ARBA00048721"/>
    </source>
</evidence>
<comment type="caution">
    <text evidence="12">The sequence shown here is derived from an EMBL/GenBank/DDBJ whole genome shotgun (WGS) entry which is preliminary data.</text>
</comment>
<dbReference type="Gene3D" id="3.40.50.620">
    <property type="entry name" value="HUPs"/>
    <property type="match status" value="1"/>
</dbReference>
<dbReference type="SUPFAM" id="SSF52374">
    <property type="entry name" value="Nucleotidylyl transferase"/>
    <property type="match status" value="1"/>
</dbReference>
<comment type="similarity">
    <text evidence="10">Belongs to the NadD family.</text>
</comment>